<feature type="non-terminal residue" evidence="1">
    <location>
        <position position="339"/>
    </location>
</feature>
<comment type="caution">
    <text evidence="1">The sequence shown here is derived from an EMBL/GenBank/DDBJ whole genome shotgun (WGS) entry which is preliminary data.</text>
</comment>
<organism evidence="1 2">
    <name type="scientific">Racocetra persica</name>
    <dbReference type="NCBI Taxonomy" id="160502"/>
    <lineage>
        <taxon>Eukaryota</taxon>
        <taxon>Fungi</taxon>
        <taxon>Fungi incertae sedis</taxon>
        <taxon>Mucoromycota</taxon>
        <taxon>Glomeromycotina</taxon>
        <taxon>Glomeromycetes</taxon>
        <taxon>Diversisporales</taxon>
        <taxon>Gigasporaceae</taxon>
        <taxon>Racocetra</taxon>
    </lineage>
</organism>
<name>A0ACA9RWM8_9GLOM</name>
<evidence type="ECO:0000313" key="1">
    <source>
        <dbReference type="EMBL" id="CAG8813024.1"/>
    </source>
</evidence>
<accession>A0ACA9RWM8</accession>
<reference evidence="1" key="1">
    <citation type="submission" date="2021-06" db="EMBL/GenBank/DDBJ databases">
        <authorList>
            <person name="Kallberg Y."/>
            <person name="Tangrot J."/>
            <person name="Rosling A."/>
        </authorList>
    </citation>
    <scope>NUCLEOTIDE SEQUENCE</scope>
    <source>
        <strain evidence="1">MA461A</strain>
    </source>
</reference>
<sequence>MNDKSWLPPSNTSNDNNWKQPSTTDEGWLPSSSASNDDNWKQPSTTDEGWGRPRVPTENNWPQTSTYYDNWGTQGVQTQAKDDWANKQESISTEDVIEPELEINWEDKQASADDDEVIERTLTPPQDQDDNRVIKQVPLSDDDEWITSDQPSSSQDRENDSTIKQAPTPEEEVEWVTSNPPTSVHDRDDQWKKPPFHYENNGWNRKRSSPSEDIRIHKRSDMFKDTWGGKGRSEGSWEVKKNDANDSSLKFTTTTRARSVDQHSKIISNNSNDPMEMESDDLSTLAMQEVIHNSFTTLQIKKHNERNQMEEFDLNDNLNSVPPEILQKTVRTYIQHPAQ</sequence>
<proteinExistence type="predicted"/>
<dbReference type="EMBL" id="CAJVQC010074417">
    <property type="protein sequence ID" value="CAG8813024.1"/>
    <property type="molecule type" value="Genomic_DNA"/>
</dbReference>
<dbReference type="Proteomes" id="UP000789920">
    <property type="component" value="Unassembled WGS sequence"/>
</dbReference>
<protein>
    <submittedName>
        <fullName evidence="1">11735_t:CDS:1</fullName>
    </submittedName>
</protein>
<gene>
    <name evidence="1" type="ORF">RPERSI_LOCUS23665</name>
</gene>
<keyword evidence="2" id="KW-1185">Reference proteome</keyword>
<evidence type="ECO:0000313" key="2">
    <source>
        <dbReference type="Proteomes" id="UP000789920"/>
    </source>
</evidence>